<dbReference type="EMBL" id="QUMU01000002">
    <property type="protein sequence ID" value="REG36139.1"/>
    <property type="molecule type" value="Genomic_DNA"/>
</dbReference>
<evidence type="ECO:0000256" key="1">
    <source>
        <dbReference type="SAM" id="MobiDB-lite"/>
    </source>
</evidence>
<sequence length="104" mass="11280">MNDDDTRRTRLEEGMKELETRMGTPSPLAQPLHQSLLGAVFPLSVDQLVLLARENEAPSLIVSLLGSLPARRFDSLEAIQQTLESQAGAGEEATEAPLAPMPSR</sequence>
<gene>
    <name evidence="2" type="ORF">AA314_07082</name>
    <name evidence="3" type="ORF">ATI61_102516</name>
</gene>
<protein>
    <submittedName>
        <fullName evidence="3">Uncharacterized protein DUF2795</fullName>
    </submittedName>
</protein>
<evidence type="ECO:0000313" key="2">
    <source>
        <dbReference type="EMBL" id="AKJ05456.1"/>
    </source>
</evidence>
<name>A0AAC8QDF9_9BACT</name>
<proteinExistence type="predicted"/>
<feature type="region of interest" description="Disordered" evidence="1">
    <location>
        <begin position="1"/>
        <end position="27"/>
    </location>
</feature>
<evidence type="ECO:0000313" key="5">
    <source>
        <dbReference type="Proteomes" id="UP000256345"/>
    </source>
</evidence>
<evidence type="ECO:0000313" key="3">
    <source>
        <dbReference type="EMBL" id="REG36139.1"/>
    </source>
</evidence>
<feature type="compositionally biased region" description="Basic and acidic residues" evidence="1">
    <location>
        <begin position="1"/>
        <end position="20"/>
    </location>
</feature>
<evidence type="ECO:0000313" key="4">
    <source>
        <dbReference type="Proteomes" id="UP000035579"/>
    </source>
</evidence>
<keyword evidence="5" id="KW-1185">Reference proteome</keyword>
<dbReference type="AlphaFoldDB" id="A0AAC8QDF9"/>
<accession>A0AAC8QDF9</accession>
<dbReference type="Pfam" id="PF11387">
    <property type="entry name" value="DUF2795"/>
    <property type="match status" value="1"/>
</dbReference>
<dbReference type="Proteomes" id="UP000256345">
    <property type="component" value="Unassembled WGS sequence"/>
</dbReference>
<dbReference type="EMBL" id="CP011509">
    <property type="protein sequence ID" value="AKJ05456.1"/>
    <property type="molecule type" value="Genomic_DNA"/>
</dbReference>
<reference evidence="3 5" key="2">
    <citation type="submission" date="2018-08" db="EMBL/GenBank/DDBJ databases">
        <title>Genomic Encyclopedia of Archaeal and Bacterial Type Strains, Phase II (KMG-II): from individual species to whole genera.</title>
        <authorList>
            <person name="Goeker M."/>
        </authorList>
    </citation>
    <scope>NUCLEOTIDE SEQUENCE [LARGE SCALE GENOMIC DNA]</scope>
    <source>
        <strain evidence="3 5">DSM 2261</strain>
    </source>
</reference>
<dbReference type="KEGG" id="age:AA314_07082"/>
<reference evidence="2 4" key="1">
    <citation type="submission" date="2015-05" db="EMBL/GenBank/DDBJ databases">
        <title>Genome assembly of Archangium gephyra DSM 2261.</title>
        <authorList>
            <person name="Sharma G."/>
            <person name="Subramanian S."/>
        </authorList>
    </citation>
    <scope>NUCLEOTIDE SEQUENCE [LARGE SCALE GENOMIC DNA]</scope>
    <source>
        <strain evidence="2 4">DSM 2261</strain>
    </source>
</reference>
<feature type="region of interest" description="Disordered" evidence="1">
    <location>
        <begin position="83"/>
        <end position="104"/>
    </location>
</feature>
<organism evidence="2 4">
    <name type="scientific">Archangium gephyra</name>
    <dbReference type="NCBI Taxonomy" id="48"/>
    <lineage>
        <taxon>Bacteria</taxon>
        <taxon>Pseudomonadati</taxon>
        <taxon>Myxococcota</taxon>
        <taxon>Myxococcia</taxon>
        <taxon>Myxococcales</taxon>
        <taxon>Cystobacterineae</taxon>
        <taxon>Archangiaceae</taxon>
        <taxon>Archangium</taxon>
    </lineage>
</organism>
<dbReference type="InterPro" id="IPR021527">
    <property type="entry name" value="DUF2795"/>
</dbReference>
<dbReference type="Proteomes" id="UP000035579">
    <property type="component" value="Chromosome"/>
</dbReference>